<protein>
    <recommendedName>
        <fullName evidence="4">DUF2341 domain-containing protein</fullName>
    </recommendedName>
</protein>
<evidence type="ECO:0008006" key="4">
    <source>
        <dbReference type="Google" id="ProtNLM"/>
    </source>
</evidence>
<organism evidence="2 3">
    <name type="scientific">Candidatus Desantisbacteria bacterium CG07_land_8_20_14_0_80_39_15</name>
    <dbReference type="NCBI Taxonomy" id="1974549"/>
    <lineage>
        <taxon>Bacteria</taxon>
        <taxon>Candidatus Desantisiibacteriota</taxon>
    </lineage>
</organism>
<accession>A0A2M6ZGR5</accession>
<feature type="non-terminal residue" evidence="2">
    <location>
        <position position="1082"/>
    </location>
</feature>
<dbReference type="SUPFAM" id="SSF82171">
    <property type="entry name" value="DPP6 N-terminal domain-like"/>
    <property type="match status" value="1"/>
</dbReference>
<name>A0A2M6ZGR5_9BACT</name>
<dbReference type="EMBL" id="PEWN01000057">
    <property type="protein sequence ID" value="PIU51580.1"/>
    <property type="molecule type" value="Genomic_DNA"/>
</dbReference>
<keyword evidence="1" id="KW-1133">Transmembrane helix</keyword>
<evidence type="ECO:0000313" key="2">
    <source>
        <dbReference type="EMBL" id="PIU51580.1"/>
    </source>
</evidence>
<dbReference type="InterPro" id="IPR011659">
    <property type="entry name" value="WD40"/>
</dbReference>
<evidence type="ECO:0000313" key="3">
    <source>
        <dbReference type="Proteomes" id="UP000229227"/>
    </source>
</evidence>
<gene>
    <name evidence="2" type="ORF">COS91_03615</name>
</gene>
<dbReference type="Pfam" id="PF07676">
    <property type="entry name" value="PD40"/>
    <property type="match status" value="1"/>
</dbReference>
<evidence type="ECO:0000256" key="1">
    <source>
        <dbReference type="SAM" id="Phobius"/>
    </source>
</evidence>
<sequence length="1082" mass="121726">MDRKKLHILKWNGHFYVRIVILIMAFFSLVFSILGFAQSNFSLMTSTYDFSKGIRNNVNIDNDEIKINLEYEDYRFFQNTAGSVGSWSTDAYEMYQYFKATKTGYIKEVEVRLINISWWVDWTARIRVYATDRSTVLAEATTGTIPRNSAGWYRVYFSGAGARVEKDKWYWIGVNGRDIYWSFTHNMVEGEILVWVGWPINQYQWHYGDDAHLYIDGKADIYRSGNFISAPILSERIAAWNKIEFNDYKPPGTFISYFTQTSDNQVDWEPEVPIAPDGTIQSAVKRYIKWKSYLSTSDPLVTPVIYDVTVKWFADTIPPITTLDVGLPRYPTDGNTYVASFTPFTLTAIDSGVIPSKVIHTYCQIDTDPWETYTNVLTQDTFVNSFTFSSKGVITDGLHAIDYYSVDQVGNIEAILKKINSTKVDWEKGTFEQTDVVDDDVKLEEAIATFEDFEDVSDWSVSQGTFDCVSSPKVEGNYAGRTSYNCITSKSPGSKVPIYMKWYMQTSNTYDGLRVDIGGIVFVAFREYNLYLYNGSWVIIQRYSANTWYCIELKNINWATHTFDIWVDGVEKLTGQNFLDINATVWTSAIVRGYTSSPYYSYIDIWTYKEENYKTSGAHTSQIIDFGSALPQTGTFRVSESEPDPDHYINYEERHGNPDKPWSSYKPISDGGKLPPGYQCFQIKSKFFGDGTSTPILHSYSLLVTKDITVVADITPPTGSILIDAGAVFTDTTFISLRLTAGDTGCGLSHMGISNFPDFSIAETVTLDTASIDTTYLWTLTETEGVKTVYVRCFDNVDNTSTYSDTIILDMTPPTGSILINTGDMYAETVAVVLNLNAVDAHSNIDTVVISNFADFSVSEIIFFSSSTINTAVPWVLLPPEAAAKTIYVKYYDEVGNVSEVYSDTIFLVGIYQLTTEGGYSGIQWAPDGERFAAKYGNNEIAIFKLNDDKVSATKKGTISDPDFSGEFAWSPDGTKIAYQLIEYLNQEEGITGWTMMMAEINNEGEVIQQNIPITSHGGGGHDIIWSLDGTKLAFATETAVYTVDVLTKQSLLIIEGEHLLDLAWMPDGNHISYIRFPVDIG</sequence>
<dbReference type="InterPro" id="IPR011042">
    <property type="entry name" value="6-blade_b-propeller_TolB-like"/>
</dbReference>
<dbReference type="Proteomes" id="UP000229227">
    <property type="component" value="Unassembled WGS sequence"/>
</dbReference>
<keyword evidence="1" id="KW-0472">Membrane</keyword>
<comment type="caution">
    <text evidence="2">The sequence shown here is derived from an EMBL/GenBank/DDBJ whole genome shotgun (WGS) entry which is preliminary data.</text>
</comment>
<proteinExistence type="predicted"/>
<reference evidence="3" key="1">
    <citation type="submission" date="2017-09" db="EMBL/GenBank/DDBJ databases">
        <title>Depth-based differentiation of microbial function through sediment-hosted aquifers and enrichment of novel symbionts in the deep terrestrial subsurface.</title>
        <authorList>
            <person name="Probst A.J."/>
            <person name="Ladd B."/>
            <person name="Jarett J.K."/>
            <person name="Geller-Mcgrath D.E."/>
            <person name="Sieber C.M.K."/>
            <person name="Emerson J.B."/>
            <person name="Anantharaman K."/>
            <person name="Thomas B.C."/>
            <person name="Malmstrom R."/>
            <person name="Stieglmeier M."/>
            <person name="Klingl A."/>
            <person name="Woyke T."/>
            <person name="Ryan C.M."/>
            <person name="Banfield J.F."/>
        </authorList>
    </citation>
    <scope>NUCLEOTIDE SEQUENCE [LARGE SCALE GENOMIC DNA]</scope>
</reference>
<keyword evidence="1" id="KW-0812">Transmembrane</keyword>
<dbReference type="AlphaFoldDB" id="A0A2M6ZGR5"/>
<feature type="transmembrane region" description="Helical" evidence="1">
    <location>
        <begin position="15"/>
        <end position="37"/>
    </location>
</feature>
<dbReference type="Gene3D" id="2.120.10.30">
    <property type="entry name" value="TolB, C-terminal domain"/>
    <property type="match status" value="1"/>
</dbReference>